<dbReference type="GO" id="GO:0005764">
    <property type="term" value="C:lysosome"/>
    <property type="evidence" value="ECO:0007669"/>
    <property type="project" value="TreeGrafter"/>
</dbReference>
<dbReference type="InterPro" id="IPR021109">
    <property type="entry name" value="Peptidase_aspartic_dom_sf"/>
</dbReference>
<dbReference type="SUPFAM" id="SSF50630">
    <property type="entry name" value="Acid proteases"/>
    <property type="match status" value="1"/>
</dbReference>
<sequence>MGLPVRFNISTFANRKAKLFEKFLDEEDSYGGMITSGGLDFENCEDSVTYEPVPRRYSWQFKLSGVSAGSYSANVDWYAESDTGTFLIWGPAAVISAIAKELGSQ</sequence>
<dbReference type="GO" id="GO:0004190">
    <property type="term" value="F:aspartic-type endopeptidase activity"/>
    <property type="evidence" value="ECO:0007669"/>
    <property type="project" value="InterPro"/>
</dbReference>
<accession>A0A0C2DDL9</accession>
<dbReference type="Gene3D" id="2.60.40.1960">
    <property type="match status" value="1"/>
</dbReference>
<dbReference type="PANTHER" id="PTHR47966:SF51">
    <property type="entry name" value="BETA-SITE APP-CLEAVING ENZYME, ISOFORM A-RELATED"/>
    <property type="match status" value="1"/>
</dbReference>
<name>A0A0C2DDL9_9BILA</name>
<dbReference type="Gene3D" id="2.40.70.10">
    <property type="entry name" value="Acid Proteases"/>
    <property type="match status" value="1"/>
</dbReference>
<dbReference type="InterPro" id="IPR001461">
    <property type="entry name" value="Aspartic_peptidase_A1"/>
</dbReference>
<keyword evidence="4" id="KW-1185">Reference proteome</keyword>
<dbReference type="PROSITE" id="PS51767">
    <property type="entry name" value="PEPTIDASE_A1"/>
    <property type="match status" value="1"/>
</dbReference>
<dbReference type="AlphaFoldDB" id="A0A0C2DDL9"/>
<dbReference type="InterPro" id="IPR033121">
    <property type="entry name" value="PEPTIDASE_A1"/>
</dbReference>
<dbReference type="OrthoDB" id="5896101at2759"/>
<reference evidence="3 4" key="1">
    <citation type="submission" date="2013-12" db="EMBL/GenBank/DDBJ databases">
        <title>Draft genome of the parsitic nematode Ancylostoma duodenale.</title>
        <authorList>
            <person name="Mitreva M."/>
        </authorList>
    </citation>
    <scope>NUCLEOTIDE SEQUENCE [LARGE SCALE GENOMIC DNA]</scope>
    <source>
        <strain evidence="3 4">Zhejiang</strain>
    </source>
</reference>
<proteinExistence type="inferred from homology"/>
<dbReference type="EMBL" id="KN726486">
    <property type="protein sequence ID" value="KIH68018.1"/>
    <property type="molecule type" value="Genomic_DNA"/>
</dbReference>
<evidence type="ECO:0000259" key="2">
    <source>
        <dbReference type="PROSITE" id="PS51767"/>
    </source>
</evidence>
<evidence type="ECO:0000256" key="1">
    <source>
        <dbReference type="ARBA" id="ARBA00007447"/>
    </source>
</evidence>
<dbReference type="Proteomes" id="UP000054047">
    <property type="component" value="Unassembled WGS sequence"/>
</dbReference>
<feature type="domain" description="Peptidase A1" evidence="2">
    <location>
        <begin position="1"/>
        <end position="105"/>
    </location>
</feature>
<evidence type="ECO:0000313" key="3">
    <source>
        <dbReference type="EMBL" id="KIH68018.1"/>
    </source>
</evidence>
<dbReference type="GO" id="GO:0006508">
    <property type="term" value="P:proteolysis"/>
    <property type="evidence" value="ECO:0007669"/>
    <property type="project" value="InterPro"/>
</dbReference>
<feature type="non-terminal residue" evidence="3">
    <location>
        <position position="105"/>
    </location>
</feature>
<evidence type="ECO:0000313" key="4">
    <source>
        <dbReference type="Proteomes" id="UP000054047"/>
    </source>
</evidence>
<gene>
    <name evidence="3" type="ORF">ANCDUO_01642</name>
</gene>
<protein>
    <recommendedName>
        <fullName evidence="2">Peptidase A1 domain-containing protein</fullName>
    </recommendedName>
</protein>
<comment type="similarity">
    <text evidence="1">Belongs to the peptidase A1 family.</text>
</comment>
<organism evidence="3 4">
    <name type="scientific">Ancylostoma duodenale</name>
    <dbReference type="NCBI Taxonomy" id="51022"/>
    <lineage>
        <taxon>Eukaryota</taxon>
        <taxon>Metazoa</taxon>
        <taxon>Ecdysozoa</taxon>
        <taxon>Nematoda</taxon>
        <taxon>Chromadorea</taxon>
        <taxon>Rhabditida</taxon>
        <taxon>Rhabditina</taxon>
        <taxon>Rhabditomorpha</taxon>
        <taxon>Strongyloidea</taxon>
        <taxon>Ancylostomatidae</taxon>
        <taxon>Ancylostomatinae</taxon>
        <taxon>Ancylostoma</taxon>
    </lineage>
</organism>
<dbReference type="Pfam" id="PF00026">
    <property type="entry name" value="Asp"/>
    <property type="match status" value="1"/>
</dbReference>
<dbReference type="PANTHER" id="PTHR47966">
    <property type="entry name" value="BETA-SITE APP-CLEAVING ENZYME, ISOFORM A-RELATED"/>
    <property type="match status" value="1"/>
</dbReference>